<evidence type="ECO:0000256" key="4">
    <source>
        <dbReference type="PIRSR" id="PIRSR600407-2"/>
    </source>
</evidence>
<dbReference type="AlphaFoldDB" id="A0A023B1E7"/>
<keyword evidence="4" id="KW-0547">Nucleotide-binding</keyword>
<dbReference type="PROSITE" id="PS51257">
    <property type="entry name" value="PROKAR_LIPOPROTEIN"/>
    <property type="match status" value="1"/>
</dbReference>
<dbReference type="GO" id="GO:0005524">
    <property type="term" value="F:ATP binding"/>
    <property type="evidence" value="ECO:0007669"/>
    <property type="project" value="UniProtKB-KW"/>
</dbReference>
<evidence type="ECO:0000256" key="2">
    <source>
        <dbReference type="ARBA" id="ARBA00022801"/>
    </source>
</evidence>
<dbReference type="Gene3D" id="3.30.420.150">
    <property type="entry name" value="Exopolyphosphatase. Domain 2"/>
    <property type="match status" value="1"/>
</dbReference>
<dbReference type="PANTHER" id="PTHR11782">
    <property type="entry name" value="ADENOSINE/GUANOSINE DIPHOSPHATASE"/>
    <property type="match status" value="1"/>
</dbReference>
<dbReference type="InterPro" id="IPR000407">
    <property type="entry name" value="GDA1_CD39_NTPase"/>
</dbReference>
<keyword evidence="4" id="KW-0067">ATP-binding</keyword>
<feature type="binding site" evidence="4">
    <location>
        <begin position="219"/>
        <end position="223"/>
    </location>
    <ligand>
        <name>ATP</name>
        <dbReference type="ChEBI" id="CHEBI:30616"/>
    </ligand>
</feature>
<protein>
    <submittedName>
        <fullName evidence="6">Nucleoside phosphatase</fullName>
    </submittedName>
</protein>
<feature type="transmembrane region" description="Helical" evidence="5">
    <location>
        <begin position="661"/>
        <end position="680"/>
    </location>
</feature>
<dbReference type="VEuPathDB" id="CryptoDB:GNI_133580"/>
<feature type="active site" description="Proton acceptor" evidence="3">
    <location>
        <position position="189"/>
    </location>
</feature>
<reference evidence="6" key="1">
    <citation type="submission" date="2013-12" db="EMBL/GenBank/DDBJ databases">
        <authorList>
            <person name="Omoto C.K."/>
            <person name="Sibley D."/>
            <person name="Venepally P."/>
            <person name="Hadjithomas M."/>
            <person name="Karamycheva S."/>
            <person name="Brunk B."/>
            <person name="Roos D."/>
            <person name="Caler E."/>
            <person name="Lorenzi H."/>
        </authorList>
    </citation>
    <scope>NUCLEOTIDE SEQUENCE</scope>
</reference>
<dbReference type="EMBL" id="AFNH02000992">
    <property type="protein sequence ID" value="EZG46517.1"/>
    <property type="molecule type" value="Genomic_DNA"/>
</dbReference>
<evidence type="ECO:0000256" key="1">
    <source>
        <dbReference type="ARBA" id="ARBA00009283"/>
    </source>
</evidence>
<dbReference type="Proteomes" id="UP000019763">
    <property type="component" value="Unassembled WGS sequence"/>
</dbReference>
<organism evidence="6 7">
    <name type="scientific">Gregarina niphandrodes</name>
    <name type="common">Septate eugregarine</name>
    <dbReference type="NCBI Taxonomy" id="110365"/>
    <lineage>
        <taxon>Eukaryota</taxon>
        <taxon>Sar</taxon>
        <taxon>Alveolata</taxon>
        <taxon>Apicomplexa</taxon>
        <taxon>Conoidasida</taxon>
        <taxon>Gregarinasina</taxon>
        <taxon>Eugregarinorida</taxon>
        <taxon>Gregarinidae</taxon>
        <taxon>Gregarina</taxon>
    </lineage>
</organism>
<dbReference type="OMA" id="MCIILAM"/>
<evidence type="ECO:0000256" key="3">
    <source>
        <dbReference type="PIRSR" id="PIRSR600407-1"/>
    </source>
</evidence>
<evidence type="ECO:0000313" key="6">
    <source>
        <dbReference type="EMBL" id="EZG46517.1"/>
    </source>
</evidence>
<gene>
    <name evidence="6" type="ORF">GNI_133580</name>
</gene>
<dbReference type="Gene3D" id="3.30.420.40">
    <property type="match status" value="1"/>
</dbReference>
<dbReference type="GO" id="GO:0009134">
    <property type="term" value="P:nucleoside diphosphate catabolic process"/>
    <property type="evidence" value="ECO:0007669"/>
    <property type="project" value="TreeGrafter"/>
</dbReference>
<evidence type="ECO:0000256" key="5">
    <source>
        <dbReference type="SAM" id="Phobius"/>
    </source>
</evidence>
<comment type="caution">
    <text evidence="6">The sequence shown here is derived from an EMBL/GenBank/DDBJ whole genome shotgun (WGS) entry which is preliminary data.</text>
</comment>
<proteinExistence type="inferred from homology"/>
<evidence type="ECO:0000313" key="7">
    <source>
        <dbReference type="Proteomes" id="UP000019763"/>
    </source>
</evidence>
<sequence>MTWSPIRQRQLLTFLSVLACMLATGMLLAISDHGVFFPFQWTADYTKKSYGITIDAGSHGTRGHLYEWSGRVEDPQNPQLRPVTVPIEIFTYEPGLKGISEFVERPSNVGSEVLKPIIEAMKKELDMQGCSETRWASVPVYVKATAGMRNMDADTAEGIFNAIRSYLLDSGNPFEFKPDWARVISGEEEGVFGWLAVNSEHSTLLEPAVGTIGALDLGGASAQITFMPTTASVLEDFYEVDLGERVVRLYSHSFLGYGWDDSRMRVTTRLAMGSFFNALAEDVHALNQDVANPKVMSADEIANAFLAGNMASFKPLTHPLSAKNVKHAIYLDAATEHLPTYVLQAAHPCVPRGYDAYFDLPSLLYPDGRFFLDIDDRAIIAYMAAIGYDLSNHVVTKNFPHALLEQAKTDPLSHTSLKPVMDNVLETFNYTSSDSAAKRLSLAAEESAPFHPFVEPLPAPKMKYRVLFNGSGDMQKCQALAKQYEHPPPPLHIPLTHPLLALTRHLRFRLFYKEPCFLSSCSYNGVYQPRVGDSRFLALGQFAKVRAALDIPVVSTPNTIENRAMTVCGTNWANMTAQQQQGQYAPYGKSSISQLCWKAVWTHAMLTTGYGFDGDSHAITFFDITNPDGAAKSPGWALGAMLNEVSSMPWESARGRFQAPFWWAFATGIVLILLACLQAAKIKRLRQKLPQTRSDIYVQYSPAEQLIQP</sequence>
<dbReference type="CDD" id="cd24003">
    <property type="entry name" value="ASKHA_NBD_GDA1_CD39_NTPase"/>
    <property type="match status" value="1"/>
</dbReference>
<keyword evidence="5" id="KW-0472">Membrane</keyword>
<dbReference type="eggNOG" id="KOG1385">
    <property type="taxonomic scope" value="Eukaryota"/>
</dbReference>
<dbReference type="Pfam" id="PF01150">
    <property type="entry name" value="GDA1_CD39"/>
    <property type="match status" value="2"/>
</dbReference>
<dbReference type="OrthoDB" id="6372431at2759"/>
<dbReference type="GO" id="GO:0017110">
    <property type="term" value="F:nucleoside diphosphate phosphatase activity"/>
    <property type="evidence" value="ECO:0007669"/>
    <property type="project" value="TreeGrafter"/>
</dbReference>
<dbReference type="RefSeq" id="XP_011132290.1">
    <property type="nucleotide sequence ID" value="XM_011133988.1"/>
</dbReference>
<name>A0A023B1E7_GRENI</name>
<dbReference type="PANTHER" id="PTHR11782:SF83">
    <property type="entry name" value="GUANOSINE-DIPHOSPHATASE"/>
    <property type="match status" value="1"/>
</dbReference>
<comment type="similarity">
    <text evidence="1">Belongs to the GDA1/CD39 NTPase family.</text>
</comment>
<keyword evidence="7" id="KW-1185">Reference proteome</keyword>
<keyword evidence="5" id="KW-1133">Transmembrane helix</keyword>
<keyword evidence="2" id="KW-0378">Hydrolase</keyword>
<accession>A0A023B1E7</accession>
<dbReference type="GO" id="GO:0016020">
    <property type="term" value="C:membrane"/>
    <property type="evidence" value="ECO:0007669"/>
    <property type="project" value="TreeGrafter"/>
</dbReference>
<dbReference type="GeneID" id="22914712"/>
<keyword evidence="5" id="KW-0812">Transmembrane</keyword>